<dbReference type="AlphaFoldDB" id="A0A0A0J5M5"/>
<evidence type="ECO:0000256" key="2">
    <source>
        <dbReference type="SAM" id="Phobius"/>
    </source>
</evidence>
<dbReference type="RefSeq" id="WP_156971455.1">
    <property type="nucleotide sequence ID" value="NZ_AVPJ01000015.1"/>
</dbReference>
<evidence type="ECO:0000256" key="1">
    <source>
        <dbReference type="SAM" id="MobiDB-lite"/>
    </source>
</evidence>
<feature type="transmembrane region" description="Helical" evidence="2">
    <location>
        <begin position="6"/>
        <end position="25"/>
    </location>
</feature>
<dbReference type="EMBL" id="AVPJ01000015">
    <property type="protein sequence ID" value="KGN30916.1"/>
    <property type="molecule type" value="Genomic_DNA"/>
</dbReference>
<reference evidence="3 4" key="1">
    <citation type="submission" date="2013-08" db="EMBL/GenBank/DDBJ databases">
        <title>The genome sequence of Knoellia sinensis.</title>
        <authorList>
            <person name="Zhu W."/>
            <person name="Wang G."/>
        </authorList>
    </citation>
    <scope>NUCLEOTIDE SEQUENCE [LARGE SCALE GENOMIC DNA]</scope>
    <source>
        <strain evidence="3 4">KCTC 19936</strain>
    </source>
</reference>
<feature type="compositionally biased region" description="Basic and acidic residues" evidence="1">
    <location>
        <begin position="117"/>
        <end position="144"/>
    </location>
</feature>
<proteinExistence type="predicted"/>
<keyword evidence="4" id="KW-1185">Reference proteome</keyword>
<evidence type="ECO:0000313" key="3">
    <source>
        <dbReference type="EMBL" id="KGN30916.1"/>
    </source>
</evidence>
<protein>
    <submittedName>
        <fullName evidence="3">Uncharacterized protein</fullName>
    </submittedName>
</protein>
<evidence type="ECO:0000313" key="4">
    <source>
        <dbReference type="Proteomes" id="UP000030002"/>
    </source>
</evidence>
<accession>A0A0A0J5M5</accession>
<keyword evidence="2" id="KW-1133">Transmembrane helix</keyword>
<dbReference type="Proteomes" id="UP000030002">
    <property type="component" value="Unassembled WGS sequence"/>
</dbReference>
<dbReference type="OrthoDB" id="4843747at2"/>
<dbReference type="eggNOG" id="ENOG50321Z8">
    <property type="taxonomic scope" value="Bacteria"/>
</dbReference>
<comment type="caution">
    <text evidence="3">The sequence shown here is derived from an EMBL/GenBank/DDBJ whole genome shotgun (WGS) entry which is preliminary data.</text>
</comment>
<sequence>MDDSMVWLIGAVAFVIVIAAFVWVLRHRDVTSLPEHHTYETPEITLTGTQSSGVTFGSSADEGVVDEPLDETVPLSRLGGAGWRDGGAPPVQQTTDAYAVESPSWVDDGSSAEWDGDEHPHVTVDDTGPRPLLDEIDRERGGHW</sequence>
<name>A0A0A0J5M5_9MICO</name>
<gene>
    <name evidence="3" type="ORF">N802_05830</name>
</gene>
<keyword evidence="2" id="KW-0812">Transmembrane</keyword>
<organism evidence="3 4">
    <name type="scientific">Knoellia sinensis KCTC 19936</name>
    <dbReference type="NCBI Taxonomy" id="1385520"/>
    <lineage>
        <taxon>Bacteria</taxon>
        <taxon>Bacillati</taxon>
        <taxon>Actinomycetota</taxon>
        <taxon>Actinomycetes</taxon>
        <taxon>Micrococcales</taxon>
        <taxon>Intrasporangiaceae</taxon>
        <taxon>Knoellia</taxon>
    </lineage>
</organism>
<keyword evidence="2" id="KW-0472">Membrane</keyword>
<dbReference type="STRING" id="1385520.N802_05830"/>
<feature type="region of interest" description="Disordered" evidence="1">
    <location>
        <begin position="103"/>
        <end position="144"/>
    </location>
</feature>